<feature type="region of interest" description="Disordered" evidence="8">
    <location>
        <begin position="761"/>
        <end position="791"/>
    </location>
</feature>
<evidence type="ECO:0000256" key="3">
    <source>
        <dbReference type="ARBA" id="ARBA00008628"/>
    </source>
</evidence>
<keyword evidence="5" id="KW-0333">Golgi apparatus</keyword>
<name>M5G3F1_DACPD</name>
<dbReference type="RefSeq" id="XP_040631640.1">
    <property type="nucleotide sequence ID" value="XM_040776148.1"/>
</dbReference>
<reference evidence="11 12" key="1">
    <citation type="journal article" date="2012" name="Science">
        <title>The Paleozoic origin of enzymatic lignin decomposition reconstructed from 31 fungal genomes.</title>
        <authorList>
            <person name="Floudas D."/>
            <person name="Binder M."/>
            <person name="Riley R."/>
            <person name="Barry K."/>
            <person name="Blanchette R.A."/>
            <person name="Henrissat B."/>
            <person name="Martinez A.T."/>
            <person name="Otillar R."/>
            <person name="Spatafora J.W."/>
            <person name="Yadav J.S."/>
            <person name="Aerts A."/>
            <person name="Benoit I."/>
            <person name="Boyd A."/>
            <person name="Carlson A."/>
            <person name="Copeland A."/>
            <person name="Coutinho P.M."/>
            <person name="de Vries R.P."/>
            <person name="Ferreira P."/>
            <person name="Findley K."/>
            <person name="Foster B."/>
            <person name="Gaskell J."/>
            <person name="Glotzer D."/>
            <person name="Gorecki P."/>
            <person name="Heitman J."/>
            <person name="Hesse C."/>
            <person name="Hori C."/>
            <person name="Igarashi K."/>
            <person name="Jurgens J.A."/>
            <person name="Kallen N."/>
            <person name="Kersten P."/>
            <person name="Kohler A."/>
            <person name="Kuees U."/>
            <person name="Kumar T.K.A."/>
            <person name="Kuo A."/>
            <person name="LaButti K."/>
            <person name="Larrondo L.F."/>
            <person name="Lindquist E."/>
            <person name="Ling A."/>
            <person name="Lombard V."/>
            <person name="Lucas S."/>
            <person name="Lundell T."/>
            <person name="Martin R."/>
            <person name="McLaughlin D.J."/>
            <person name="Morgenstern I."/>
            <person name="Morin E."/>
            <person name="Murat C."/>
            <person name="Nagy L.G."/>
            <person name="Nolan M."/>
            <person name="Ohm R.A."/>
            <person name="Patyshakuliyeva A."/>
            <person name="Rokas A."/>
            <person name="Ruiz-Duenas F.J."/>
            <person name="Sabat G."/>
            <person name="Salamov A."/>
            <person name="Samejima M."/>
            <person name="Schmutz J."/>
            <person name="Slot J.C."/>
            <person name="St John F."/>
            <person name="Stenlid J."/>
            <person name="Sun H."/>
            <person name="Sun S."/>
            <person name="Syed K."/>
            <person name="Tsang A."/>
            <person name="Wiebenga A."/>
            <person name="Young D."/>
            <person name="Pisabarro A."/>
            <person name="Eastwood D.C."/>
            <person name="Martin F."/>
            <person name="Cullen D."/>
            <person name="Grigoriev I.V."/>
            <person name="Hibbett D.S."/>
        </authorList>
    </citation>
    <scope>NUCLEOTIDE SEQUENCE [LARGE SCALE GENOMIC DNA]</scope>
    <source>
        <strain evidence="11 12">DJM-731 SS1</strain>
    </source>
</reference>
<comment type="subcellular location">
    <subcellularLocation>
        <location evidence="2">Endosome membrane</location>
        <topology evidence="2">Peripheral membrane protein</topology>
    </subcellularLocation>
    <subcellularLocation>
        <location evidence="1">Golgi apparatus</location>
        <location evidence="1">trans-Golgi network membrane</location>
        <topology evidence="1">Peripheral membrane protein</topology>
    </subcellularLocation>
</comment>
<dbReference type="AlphaFoldDB" id="M5G3F1"/>
<dbReference type="OMA" id="YKFAEAK"/>
<dbReference type="PANTHER" id="PTHR12820:SF0">
    <property type="entry name" value="VACUOLAR PROTEIN SORTING-ASSOCIATED PROTEIN 53 HOMOLOG"/>
    <property type="match status" value="1"/>
</dbReference>
<dbReference type="Proteomes" id="UP000030653">
    <property type="component" value="Unassembled WGS sequence"/>
</dbReference>
<dbReference type="HOGENOM" id="CLU_007339_0_0_1"/>
<dbReference type="InterPro" id="IPR039766">
    <property type="entry name" value="Vps53"/>
</dbReference>
<evidence type="ECO:0000256" key="7">
    <source>
        <dbReference type="SAM" id="Coils"/>
    </source>
</evidence>
<evidence type="ECO:0000313" key="12">
    <source>
        <dbReference type="Proteomes" id="UP000030653"/>
    </source>
</evidence>
<keyword evidence="6" id="KW-0472">Membrane</keyword>
<dbReference type="Pfam" id="PF04100">
    <property type="entry name" value="Vps53_N"/>
    <property type="match status" value="1"/>
</dbReference>
<protein>
    <submittedName>
        <fullName evidence="11">Uncharacterized protein</fullName>
    </submittedName>
</protein>
<dbReference type="GO" id="GO:0010008">
    <property type="term" value="C:endosome membrane"/>
    <property type="evidence" value="ECO:0007669"/>
    <property type="project" value="UniProtKB-SubCell"/>
</dbReference>
<dbReference type="STRING" id="1858805.M5G3F1"/>
<organism evidence="11 12">
    <name type="scientific">Dacryopinax primogenitus (strain DJM 731)</name>
    <name type="common">Brown rot fungus</name>
    <dbReference type="NCBI Taxonomy" id="1858805"/>
    <lineage>
        <taxon>Eukaryota</taxon>
        <taxon>Fungi</taxon>
        <taxon>Dikarya</taxon>
        <taxon>Basidiomycota</taxon>
        <taxon>Agaricomycotina</taxon>
        <taxon>Dacrymycetes</taxon>
        <taxon>Dacrymycetales</taxon>
        <taxon>Dacrymycetaceae</taxon>
        <taxon>Dacryopinax</taxon>
    </lineage>
</organism>
<evidence type="ECO:0000259" key="10">
    <source>
        <dbReference type="Pfam" id="PF16854"/>
    </source>
</evidence>
<feature type="domain" description="Vps53 C-terminal" evidence="10">
    <location>
        <begin position="654"/>
        <end position="734"/>
    </location>
</feature>
<evidence type="ECO:0000256" key="6">
    <source>
        <dbReference type="ARBA" id="ARBA00023136"/>
    </source>
</evidence>
<evidence type="ECO:0000259" key="9">
    <source>
        <dbReference type="Pfam" id="PF04100"/>
    </source>
</evidence>
<dbReference type="GO" id="GO:0000938">
    <property type="term" value="C:GARP complex"/>
    <property type="evidence" value="ECO:0007669"/>
    <property type="project" value="InterPro"/>
</dbReference>
<dbReference type="InterPro" id="IPR038260">
    <property type="entry name" value="Vps53_C_sf"/>
</dbReference>
<evidence type="ECO:0000256" key="8">
    <source>
        <dbReference type="SAM" id="MobiDB-lite"/>
    </source>
</evidence>
<feature type="compositionally biased region" description="Polar residues" evidence="8">
    <location>
        <begin position="772"/>
        <end position="791"/>
    </location>
</feature>
<feature type="coiled-coil region" evidence="7">
    <location>
        <begin position="55"/>
        <end position="112"/>
    </location>
</feature>
<feature type="domain" description="Vps53 N-terminal" evidence="9">
    <location>
        <begin position="38"/>
        <end position="400"/>
    </location>
</feature>
<evidence type="ECO:0000256" key="2">
    <source>
        <dbReference type="ARBA" id="ARBA00004481"/>
    </source>
</evidence>
<keyword evidence="7" id="KW-0175">Coiled coil</keyword>
<keyword evidence="12" id="KW-1185">Reference proteome</keyword>
<proteinExistence type="inferred from homology"/>
<dbReference type="Gene3D" id="1.10.357.110">
    <property type="entry name" value="Vacuolar protein sorting-associated protein 53, C-terminus"/>
    <property type="match status" value="1"/>
</dbReference>
<dbReference type="OrthoDB" id="10261632at2759"/>
<gene>
    <name evidence="11" type="ORF">DACRYDRAFT_75636</name>
</gene>
<dbReference type="InterPro" id="IPR007234">
    <property type="entry name" value="Vps53_N"/>
</dbReference>
<evidence type="ECO:0000256" key="4">
    <source>
        <dbReference type="ARBA" id="ARBA00022753"/>
    </source>
</evidence>
<dbReference type="InterPro" id="IPR031745">
    <property type="entry name" value="Vps53_C"/>
</dbReference>
<evidence type="ECO:0000256" key="1">
    <source>
        <dbReference type="ARBA" id="ARBA00004150"/>
    </source>
</evidence>
<dbReference type="GeneID" id="63691210"/>
<sequence>MPHATLPPELLDQVERVLNARTVHEGGGSSGQEEPLIDFSLLNSLNKLFPDEASLERIEQVQADLKAQHAALQQEIIELRAQLRQESDATRMQTIQALIAELLSQMTRIREKATESEAIVRELTKDMQALDLAKRNLSLSLTVLKRFQILVNDLGRLDGLVQERKYSEVAPTLGAVKQIATSFRPYASVDKIALGMKRMQELTGQLRTELDEDFEAFYNQDRQKPIKPSTIRSACEVVDVMGTDVRLSLIDRYCALQLKEYRRIFRSTDEAGQLDNISRRFAWFKRVLNAHDEERGDVFPKEWRVEQYLCAKFTDITRDDLAVALTRAGQKLTVALLLEALKETLEFEQTMSRKFDTPFLEVVGVAASIAKPPAMLSGVFDTHMGVFVDAQDKALSDMLAGYRGTKSRASLDEATSDGNNQTVLGSSTDLFYFYRQILEQCAKLSTKQALFDLCSLQKKWLRIYAEDVLTCSDKEGRSFDRKSADGRVNISELKNASLVLNTAEYCHATAAQLEERIKELIHPDYREKVTLQPEQDVFVGVIASAISVQLKELEAATDPSFAVLSRAGWGEVTSVSGPSNAVMDLVKTVETVGEGLKEQVQYKKWLRNFYDKAAHTLMTRFSHAVVKSRPIKDVSAEQASMICFSQPFILIHTQIMIDLQTLRSCILELPGTQPGETLSSYIKNITKTTTNLETVLKLVIAPVIPADAFVQNYTLLIQDSSFSNFQKILDLKGTPRAEQNTLLDTFLTVTSHMEHLESTSFLSSLDMDPDNKQTQPSTLGRTLTSPPMSGSRVTLPSILVGSGAIAEEPGSGALSGSSTSKGEQPRQVFSNLRSFMAFGSRRESVIK</sequence>
<evidence type="ECO:0000256" key="5">
    <source>
        <dbReference type="ARBA" id="ARBA00023034"/>
    </source>
</evidence>
<dbReference type="GO" id="GO:0005829">
    <property type="term" value="C:cytosol"/>
    <property type="evidence" value="ECO:0007669"/>
    <property type="project" value="GOC"/>
</dbReference>
<accession>M5G3F1</accession>
<evidence type="ECO:0000313" key="11">
    <source>
        <dbReference type="EMBL" id="EJU04746.1"/>
    </source>
</evidence>
<keyword evidence="4" id="KW-0967">Endosome</keyword>
<comment type="similarity">
    <text evidence="3">Belongs to the VPS53 family.</text>
</comment>
<dbReference type="Pfam" id="PF16854">
    <property type="entry name" value="VPS53_C"/>
    <property type="match status" value="1"/>
</dbReference>
<dbReference type="PANTHER" id="PTHR12820">
    <property type="entry name" value="VACUOLAR SORTING PROTEIN 53"/>
    <property type="match status" value="1"/>
</dbReference>
<dbReference type="EMBL" id="JH795857">
    <property type="protein sequence ID" value="EJU04746.1"/>
    <property type="molecule type" value="Genomic_DNA"/>
</dbReference>
<dbReference type="GO" id="GO:0042147">
    <property type="term" value="P:retrograde transport, endosome to Golgi"/>
    <property type="evidence" value="ECO:0007669"/>
    <property type="project" value="InterPro"/>
</dbReference>